<dbReference type="RefSeq" id="WP_250593581.1">
    <property type="nucleotide sequence ID" value="NZ_JAKRVY010000001.1"/>
</dbReference>
<protein>
    <submittedName>
        <fullName evidence="3">DUF4157 domain-containing protein</fullName>
    </submittedName>
</protein>
<dbReference type="EMBL" id="JAKRVY010000001">
    <property type="protein sequence ID" value="MCL9812044.1"/>
    <property type="molecule type" value="Genomic_DNA"/>
</dbReference>
<gene>
    <name evidence="3" type="ORF">AArcSt11_00060</name>
</gene>
<keyword evidence="4" id="KW-1185">Reference proteome</keyword>
<dbReference type="Pfam" id="PF13699">
    <property type="entry name" value="eCIS_core"/>
    <property type="match status" value="1"/>
</dbReference>
<reference evidence="3 4" key="1">
    <citation type="journal article" date="2022" name="Syst. Appl. Microbiol.">
        <title>Natronocalculus amylovorans gen. nov., sp. nov., and Natranaeroarchaeum aerophilus sp. nov., dominant culturable amylolytic natronoarchaea from hypersaline soda lakes in southwestern Siberia.</title>
        <authorList>
            <person name="Sorokin D.Y."/>
            <person name="Elcheninov A.G."/>
            <person name="Khizhniak T.V."/>
            <person name="Koenen M."/>
            <person name="Bale N.J."/>
            <person name="Damste J.S.S."/>
            <person name="Kublanov I.V."/>
        </authorList>
    </citation>
    <scope>NUCLEOTIDE SEQUENCE [LARGE SCALE GENOMIC DNA]</scope>
    <source>
        <strain evidence="3 4">AArc-St1-1</strain>
    </source>
</reference>
<dbReference type="AlphaFoldDB" id="A0AAE3FP00"/>
<comment type="caution">
    <text evidence="3">The sequence shown here is derived from an EMBL/GenBank/DDBJ whole genome shotgun (WGS) entry which is preliminary data.</text>
</comment>
<evidence type="ECO:0000313" key="3">
    <source>
        <dbReference type="EMBL" id="MCL9812044.1"/>
    </source>
</evidence>
<dbReference type="InterPro" id="IPR025295">
    <property type="entry name" value="eCIS_core_dom"/>
</dbReference>
<dbReference type="Proteomes" id="UP001202674">
    <property type="component" value="Unassembled WGS sequence"/>
</dbReference>
<feature type="compositionally biased region" description="Low complexity" evidence="1">
    <location>
        <begin position="16"/>
        <end position="29"/>
    </location>
</feature>
<accession>A0AAE3FP00</accession>
<feature type="compositionally biased region" description="Basic and acidic residues" evidence="1">
    <location>
        <begin position="1"/>
        <end position="10"/>
    </location>
</feature>
<name>A0AAE3FP00_9EURY</name>
<sequence>MAFRSARENTDDSASDHSSAALRSDSSDATTGDRAGGRQHSGSVHEQYDTPQYPRQWRKQLMRREKQYGAARVSQWASEGMPVESMGSPAEMDAVREQQADHSAAVPDSIAQDNEVSLYRSKTAQHETGPAGDTGLSGVSETVRDVISSPGTDLDSDVKSNLEENLGRELDHVQVHTGPKAQHACEEVNARAFTVGNHIAFGPGEYDPGSPEGQHLIAHEVVHTLQQPDAPMSMMPKAEVAMEIDPDPQAEREADEVAERVVKGDQVGIDSMWNADVHVQRSVKSKLSGGMSAVKESLTSDDADNEASEFIDLDGGDLSETVGALVENQKQIIGTLQGQGRSAIDKIGEATGKGVVGGTVGLGVAAMGMGPVAAAIAGGAMADVGKTLYGDAYQKGTTAISEVDLDAIADKVKARISGTGHGGETVAGEGGHV</sequence>
<evidence type="ECO:0000259" key="2">
    <source>
        <dbReference type="Pfam" id="PF13699"/>
    </source>
</evidence>
<proteinExistence type="predicted"/>
<organism evidence="3 4">
    <name type="scientific">Natranaeroarchaeum aerophilus</name>
    <dbReference type="NCBI Taxonomy" id="2917711"/>
    <lineage>
        <taxon>Archaea</taxon>
        <taxon>Methanobacteriati</taxon>
        <taxon>Methanobacteriota</taxon>
        <taxon>Stenosarchaea group</taxon>
        <taxon>Halobacteria</taxon>
        <taxon>Halobacteriales</taxon>
        <taxon>Natronoarchaeaceae</taxon>
        <taxon>Natranaeroarchaeum</taxon>
    </lineage>
</organism>
<evidence type="ECO:0000256" key="1">
    <source>
        <dbReference type="SAM" id="MobiDB-lite"/>
    </source>
</evidence>
<feature type="domain" description="eCIS core" evidence="2">
    <location>
        <begin position="154"/>
        <end position="229"/>
    </location>
</feature>
<evidence type="ECO:0000313" key="4">
    <source>
        <dbReference type="Proteomes" id="UP001202674"/>
    </source>
</evidence>
<feature type="region of interest" description="Disordered" evidence="1">
    <location>
        <begin position="1"/>
        <end position="105"/>
    </location>
</feature>